<geneLocation type="apicoplast" evidence="1"/>
<evidence type="ECO:0000313" key="1">
    <source>
        <dbReference type="EMBL" id="AAO40241.1"/>
    </source>
</evidence>
<sequence>MILIKKKLYNYYIHKKYLYTLYTYNRIFYKKFYYNNKINLYKQKLYTICIYSREQNKLYMKEFSGILIKKNKVKNLTNLHLFCLKRYNNIYLSFFKEHPNILIKYKNI</sequence>
<keyword evidence="1" id="KW-0933">Apicoplast</keyword>
<protein>
    <submittedName>
        <fullName evidence="1">ORF-E</fullName>
    </submittedName>
</protein>
<proteinExistence type="predicted"/>
<dbReference type="VEuPathDB" id="ToxoDB:ETH2_API04300"/>
<accession>Q7YN64</accession>
<dbReference type="GeneID" id="1263696"/>
<dbReference type="AlphaFoldDB" id="Q7YN64"/>
<reference evidence="1" key="1">
    <citation type="journal article" date="2003" name="Gene">
        <title>Apicoplast genome of the coccidian Eimeria tenella.</title>
        <authorList>
            <person name="Cai X."/>
            <person name="Fuller A.L."/>
            <person name="McDougald L.R."/>
            <person name="Zhu G."/>
        </authorList>
    </citation>
    <scope>NUCLEOTIDE SEQUENCE</scope>
</reference>
<keyword evidence="1" id="KW-0934">Plastid</keyword>
<dbReference type="RefSeq" id="NP_852640.1">
    <property type="nucleotide sequence ID" value="NC_004823.1"/>
</dbReference>
<dbReference type="EMBL" id="AY217738">
    <property type="protein sequence ID" value="AAO40241.1"/>
    <property type="molecule type" value="Genomic_DNA"/>
</dbReference>
<name>Q7YN64_EIMTE</name>
<organism evidence="1">
    <name type="scientific">Eimeria tenella</name>
    <name type="common">Coccidian parasite</name>
    <dbReference type="NCBI Taxonomy" id="5802"/>
    <lineage>
        <taxon>Eukaryota</taxon>
        <taxon>Sar</taxon>
        <taxon>Alveolata</taxon>
        <taxon>Apicomplexa</taxon>
        <taxon>Conoidasida</taxon>
        <taxon>Coccidia</taxon>
        <taxon>Eucoccidiorida</taxon>
        <taxon>Eimeriorina</taxon>
        <taxon>Eimeriidae</taxon>
        <taxon>Eimeria</taxon>
    </lineage>
</organism>